<name>A0ABV5JF83_9RHOB</name>
<dbReference type="RefSeq" id="WP_213889968.1">
    <property type="nucleotide sequence ID" value="NZ_JAGFNU010000008.1"/>
</dbReference>
<evidence type="ECO:0000259" key="3">
    <source>
        <dbReference type="Pfam" id="PF01557"/>
    </source>
</evidence>
<keyword evidence="5" id="KW-1185">Reference proteome</keyword>
<dbReference type="PANTHER" id="PTHR42796">
    <property type="entry name" value="FUMARYLACETOACETATE HYDROLASE DOMAIN-CONTAINING PROTEIN 2A-RELATED"/>
    <property type="match status" value="1"/>
</dbReference>
<dbReference type="InterPro" id="IPR036663">
    <property type="entry name" value="Fumarylacetoacetase_C_sf"/>
</dbReference>
<comment type="caution">
    <text evidence="4">The sequence shown here is derived from an EMBL/GenBank/DDBJ whole genome shotgun (WGS) entry which is preliminary data.</text>
</comment>
<evidence type="ECO:0000313" key="4">
    <source>
        <dbReference type="EMBL" id="MFB9232123.1"/>
    </source>
</evidence>
<dbReference type="Gene3D" id="3.90.850.10">
    <property type="entry name" value="Fumarylacetoacetase-like, C-terminal domain"/>
    <property type="match status" value="1"/>
</dbReference>
<evidence type="ECO:0000313" key="5">
    <source>
        <dbReference type="Proteomes" id="UP001589683"/>
    </source>
</evidence>
<gene>
    <name evidence="4" type="ORF">ACFFUT_10050</name>
</gene>
<keyword evidence="4" id="KW-0378">Hydrolase</keyword>
<comment type="similarity">
    <text evidence="1">Belongs to the FAH family.</text>
</comment>
<dbReference type="Pfam" id="PF01557">
    <property type="entry name" value="FAA_hydrolase"/>
    <property type="match status" value="1"/>
</dbReference>
<dbReference type="PANTHER" id="PTHR42796:SF4">
    <property type="entry name" value="FUMARYLACETOACETATE HYDROLASE DOMAIN-CONTAINING PROTEIN 2A"/>
    <property type="match status" value="1"/>
</dbReference>
<organism evidence="4 5">
    <name type="scientific">Pseudohalocynthiibacter aestuariivivens</name>
    <dbReference type="NCBI Taxonomy" id="1591409"/>
    <lineage>
        <taxon>Bacteria</taxon>
        <taxon>Pseudomonadati</taxon>
        <taxon>Pseudomonadota</taxon>
        <taxon>Alphaproteobacteria</taxon>
        <taxon>Rhodobacterales</taxon>
        <taxon>Paracoccaceae</taxon>
        <taxon>Pseudohalocynthiibacter</taxon>
    </lineage>
</organism>
<dbReference type="InterPro" id="IPR011234">
    <property type="entry name" value="Fumarylacetoacetase-like_C"/>
</dbReference>
<feature type="domain" description="Fumarylacetoacetase-like C-terminal" evidence="3">
    <location>
        <begin position="93"/>
        <end position="297"/>
    </location>
</feature>
<evidence type="ECO:0000256" key="2">
    <source>
        <dbReference type="ARBA" id="ARBA00022723"/>
    </source>
</evidence>
<proteinExistence type="inferred from homology"/>
<dbReference type="SUPFAM" id="SSF56529">
    <property type="entry name" value="FAH"/>
    <property type="match status" value="1"/>
</dbReference>
<dbReference type="EMBL" id="JBHMEA010000038">
    <property type="protein sequence ID" value="MFB9232123.1"/>
    <property type="molecule type" value="Genomic_DNA"/>
</dbReference>
<dbReference type="InterPro" id="IPR051121">
    <property type="entry name" value="FAH"/>
</dbReference>
<accession>A0ABV5JF83</accession>
<keyword evidence="2" id="KW-0479">Metal-binding</keyword>
<reference evidence="4 5" key="1">
    <citation type="submission" date="2024-09" db="EMBL/GenBank/DDBJ databases">
        <authorList>
            <person name="Sun Q."/>
            <person name="Mori K."/>
        </authorList>
    </citation>
    <scope>NUCLEOTIDE SEQUENCE [LARGE SCALE GENOMIC DNA]</scope>
    <source>
        <strain evidence="4 5">CECT 8726</strain>
    </source>
</reference>
<sequence length="305" mass="32095">MKLVTYENAGQMVPGLLLEGEVADTRAVAEMAGWLAIDVAALRSNRDVLGYGMAKINELTSVAQENLSQLRKSGAAFAVSSTRFGPPVPDPEKIICIGLNYHDHAEELGIAPPDAPIFFAKYANSLAGPADDILPPAHTDKLDYEAELAVVIGRRGRSISKDEALDYVAGAMVLNDVSARDLQMANQLWTGGKAIDTFAPCGPALVLGEAMGDLQNLGVQTRVNGDLLQDGTTAKLIFSVAEIIAFLSRIMTLEVGDIIATGTPAGVAAAHTPPRFLKEGDVVETCVEGVGCLRNTVGPAWGAPD</sequence>
<protein>
    <submittedName>
        <fullName evidence="4">Fumarylacetoacetate hydrolase family protein</fullName>
    </submittedName>
</protein>
<dbReference type="Proteomes" id="UP001589683">
    <property type="component" value="Unassembled WGS sequence"/>
</dbReference>
<evidence type="ECO:0000256" key="1">
    <source>
        <dbReference type="ARBA" id="ARBA00010211"/>
    </source>
</evidence>
<dbReference type="GO" id="GO:0016787">
    <property type="term" value="F:hydrolase activity"/>
    <property type="evidence" value="ECO:0007669"/>
    <property type="project" value="UniProtKB-KW"/>
</dbReference>